<feature type="compositionally biased region" description="Basic and acidic residues" evidence="2">
    <location>
        <begin position="888"/>
        <end position="901"/>
    </location>
</feature>
<feature type="region of interest" description="Disordered" evidence="2">
    <location>
        <begin position="511"/>
        <end position="583"/>
    </location>
</feature>
<feature type="region of interest" description="Disordered" evidence="2">
    <location>
        <begin position="1008"/>
        <end position="1027"/>
    </location>
</feature>
<dbReference type="EMBL" id="JAFIMR010000009">
    <property type="protein sequence ID" value="KAI1874583.1"/>
    <property type="molecule type" value="Genomic_DNA"/>
</dbReference>
<keyword evidence="1" id="KW-0175">Coiled coil</keyword>
<feature type="region of interest" description="Disordered" evidence="2">
    <location>
        <begin position="27"/>
        <end position="49"/>
    </location>
</feature>
<feature type="compositionally biased region" description="Polar residues" evidence="2">
    <location>
        <begin position="33"/>
        <end position="49"/>
    </location>
</feature>
<evidence type="ECO:0000313" key="3">
    <source>
        <dbReference type="EMBL" id="KAI1874583.1"/>
    </source>
</evidence>
<feature type="region of interest" description="Disordered" evidence="2">
    <location>
        <begin position="755"/>
        <end position="941"/>
    </location>
</feature>
<evidence type="ECO:0008006" key="5">
    <source>
        <dbReference type="Google" id="ProtNLM"/>
    </source>
</evidence>
<name>A0A9P9WQE5_9PEZI</name>
<evidence type="ECO:0000256" key="1">
    <source>
        <dbReference type="SAM" id="Coils"/>
    </source>
</evidence>
<feature type="region of interest" description="Disordered" evidence="2">
    <location>
        <begin position="1155"/>
        <end position="1180"/>
    </location>
</feature>
<feature type="compositionally biased region" description="Basic and acidic residues" evidence="2">
    <location>
        <begin position="819"/>
        <end position="828"/>
    </location>
</feature>
<accession>A0A9P9WQE5</accession>
<gene>
    <name evidence="3" type="ORF">JX265_004791</name>
</gene>
<feature type="region of interest" description="Disordered" evidence="2">
    <location>
        <begin position="614"/>
        <end position="740"/>
    </location>
</feature>
<feature type="coiled-coil region" evidence="1">
    <location>
        <begin position="354"/>
        <end position="381"/>
    </location>
</feature>
<sequence>MARDSPKEGKTAVFPSKLKSFMRDVASLKRSHSGSQRPQTAESVVSSEQAWSIETDFPEEQPHSHAGISVQLSLSFDSPLDFCWNRCYNSSADFRPSEQLLRGLVRRIDHGSYELITRKDPNASTATRSEGRPKPKRFEMTFQISQKGSLWASRTYKSYQRAELSAEAIKEIILSSHRLIGLFLRRHDPGFVWKDGPIRDEILEAPELSPYRVGGIQPMNCVPRSRFLEESQTFEVIPGFSLELTLTSRSQRCKPQWQKTIQIDSEQTTPLNLAVAEALFSNASYAMEAALRPRRKAIEERHRHRCGFISGICQHYEDDATEISLRVNNNLGPKFDHLHRTMYSKLVLISHPEAKETVDLVNSLERAMEDARDSADHTTNEINDLDFRIVELRGKGWHLDEPLVFTLGPSDSYSRRSVQAILDRVQSGVADTLRGNAATVRMTAAKRGHFILDKTLVAREPAAASHRWVIPSKNKAKVVSRLNRRIQQDIDMICKDTCSLDNLDEVAAEEGKSAFNPDMSSAFDQSEMDTSELRPETPSSPAAQTPKHMTGTPFTPTLSPSPWITRSNDHQDVPLSPDGSVFSDKSRRASVICPKTGVRAFPLVPTTSSYGFTDMPVLSSPKPEAKQPEEPTSPSTADDIPSDRKEGQTIKTGEAENALENSENNHVKSRELESNNQEPRAENAEAHDSQTPSVGAKDESEVEERRASTITVDSHKRKEADELSLTPSTPSLVYGGGHSARSSILFTPHIQAVTSGMDSDPLVAPGTPESHIDDQVPVSHVELESDQKPPKLNPSGSPSRMSSTNKPRPAPSPLQHQSRNSDESKPEDSTTVEVEDVKSGVEASEGSQEQMTRPTDQSRHLSSVAQEAEVKSSPGPASVEVEWPASSRKAEIDSQGEKKALAAEAPVEEGPVEKPPAEQKQVKTGPNFYLDSAPSSNNSSPVVEQVAVAPVAITFTEEPRTPTDNVVDGIETPSDGFAQTRQDFDFSSPWTVSTPFSEDRRYAHLDEAIEDDERTSQDPAGHSTNLLIPRSMSSSLVRPPFRTRKSSFGSAGLLGFRYGEPRLIEIGLRRALMIPIGGGGTLSRPRTATSFFNSMNYGRDAASLPQRPASSGKELELAKGPASSAGKEVNYGEVDMDSGVMKKAASSNMLQDMVLVQSKDEGRKDKKEIKPGEGHRNRSGSLMFLIAGATMASQMIGSGSS</sequence>
<feature type="compositionally biased region" description="Basic and acidic residues" evidence="2">
    <location>
        <begin position="663"/>
        <end position="688"/>
    </location>
</feature>
<dbReference type="Proteomes" id="UP000829685">
    <property type="component" value="Unassembled WGS sequence"/>
</dbReference>
<evidence type="ECO:0000256" key="2">
    <source>
        <dbReference type="SAM" id="MobiDB-lite"/>
    </source>
</evidence>
<organism evidence="3 4">
    <name type="scientific">Neoarthrinium moseri</name>
    <dbReference type="NCBI Taxonomy" id="1658444"/>
    <lineage>
        <taxon>Eukaryota</taxon>
        <taxon>Fungi</taxon>
        <taxon>Dikarya</taxon>
        <taxon>Ascomycota</taxon>
        <taxon>Pezizomycotina</taxon>
        <taxon>Sordariomycetes</taxon>
        <taxon>Xylariomycetidae</taxon>
        <taxon>Amphisphaeriales</taxon>
        <taxon>Apiosporaceae</taxon>
        <taxon>Neoarthrinium</taxon>
    </lineage>
</organism>
<feature type="region of interest" description="Disordered" evidence="2">
    <location>
        <begin position="1102"/>
        <end position="1121"/>
    </location>
</feature>
<dbReference type="AlphaFoldDB" id="A0A9P9WQE5"/>
<proteinExistence type="predicted"/>
<feature type="compositionally biased region" description="Basic and acidic residues" evidence="2">
    <location>
        <begin position="1158"/>
        <end position="1176"/>
    </location>
</feature>
<feature type="compositionally biased region" description="Polar residues" evidence="2">
    <location>
        <begin position="794"/>
        <end position="806"/>
    </location>
</feature>
<comment type="caution">
    <text evidence="3">The sequence shown here is derived from an EMBL/GenBank/DDBJ whole genome shotgun (WGS) entry which is preliminary data.</text>
</comment>
<feature type="compositionally biased region" description="Polar residues" evidence="2">
    <location>
        <begin position="845"/>
        <end position="865"/>
    </location>
</feature>
<reference evidence="3" key="1">
    <citation type="submission" date="2021-03" db="EMBL/GenBank/DDBJ databases">
        <title>Revisited historic fungal species revealed as producer of novel bioactive compounds through whole genome sequencing and comparative genomics.</title>
        <authorList>
            <person name="Vignolle G.A."/>
            <person name="Hochenegger N."/>
            <person name="Mach R.L."/>
            <person name="Mach-Aigner A.R."/>
            <person name="Javad Rahimi M."/>
            <person name="Salim K.A."/>
            <person name="Chan C.M."/>
            <person name="Lim L.B.L."/>
            <person name="Cai F."/>
            <person name="Druzhinina I.S."/>
            <person name="U'Ren J.M."/>
            <person name="Derntl C."/>
        </authorList>
    </citation>
    <scope>NUCLEOTIDE SEQUENCE</scope>
    <source>
        <strain evidence="3">TUCIM 5799</strain>
    </source>
</reference>
<feature type="compositionally biased region" description="Basic and acidic residues" evidence="2">
    <location>
        <begin position="911"/>
        <end position="921"/>
    </location>
</feature>
<evidence type="ECO:0000313" key="4">
    <source>
        <dbReference type="Proteomes" id="UP000829685"/>
    </source>
</evidence>
<protein>
    <recommendedName>
        <fullName evidence="5">Pt repeat family protein</fullName>
    </recommendedName>
</protein>
<feature type="compositionally biased region" description="Polar residues" evidence="2">
    <location>
        <begin position="552"/>
        <end position="566"/>
    </location>
</feature>
<keyword evidence="4" id="KW-1185">Reference proteome</keyword>
<feature type="compositionally biased region" description="Basic and acidic residues" evidence="2">
    <location>
        <begin position="696"/>
        <end position="721"/>
    </location>
</feature>